<dbReference type="Proteomes" id="UP001597112">
    <property type="component" value="Unassembled WGS sequence"/>
</dbReference>
<protein>
    <submittedName>
        <fullName evidence="1">Uncharacterized protein</fullName>
    </submittedName>
</protein>
<name>A0ABW3K289_9BACT</name>
<accession>A0ABW3K289</accession>
<evidence type="ECO:0000313" key="1">
    <source>
        <dbReference type="EMBL" id="MFD1000244.1"/>
    </source>
</evidence>
<proteinExistence type="predicted"/>
<comment type="caution">
    <text evidence="1">The sequence shown here is derived from an EMBL/GenBank/DDBJ whole genome shotgun (WGS) entry which is preliminary data.</text>
</comment>
<dbReference type="RefSeq" id="WP_377579642.1">
    <property type="nucleotide sequence ID" value="NZ_JBHTKA010000003.1"/>
</dbReference>
<keyword evidence="2" id="KW-1185">Reference proteome</keyword>
<dbReference type="EMBL" id="JBHTKA010000003">
    <property type="protein sequence ID" value="MFD1000244.1"/>
    <property type="molecule type" value="Genomic_DNA"/>
</dbReference>
<sequence length="56" mass="6406">MEKIKNGDSIVYRNREGIVYGRPREIKSRGLIYTIRIGDEYIKALPSELSLATKHG</sequence>
<evidence type="ECO:0000313" key="2">
    <source>
        <dbReference type="Proteomes" id="UP001597112"/>
    </source>
</evidence>
<gene>
    <name evidence="1" type="ORF">ACFQ21_13055</name>
</gene>
<organism evidence="1 2">
    <name type="scientific">Ohtaekwangia kribbensis</name>
    <dbReference type="NCBI Taxonomy" id="688913"/>
    <lineage>
        <taxon>Bacteria</taxon>
        <taxon>Pseudomonadati</taxon>
        <taxon>Bacteroidota</taxon>
        <taxon>Cytophagia</taxon>
        <taxon>Cytophagales</taxon>
        <taxon>Fulvivirgaceae</taxon>
        <taxon>Ohtaekwangia</taxon>
    </lineage>
</organism>
<reference evidence="2" key="1">
    <citation type="journal article" date="2019" name="Int. J. Syst. Evol. Microbiol.">
        <title>The Global Catalogue of Microorganisms (GCM) 10K type strain sequencing project: providing services to taxonomists for standard genome sequencing and annotation.</title>
        <authorList>
            <consortium name="The Broad Institute Genomics Platform"/>
            <consortium name="The Broad Institute Genome Sequencing Center for Infectious Disease"/>
            <person name="Wu L."/>
            <person name="Ma J."/>
        </authorList>
    </citation>
    <scope>NUCLEOTIDE SEQUENCE [LARGE SCALE GENOMIC DNA]</scope>
    <source>
        <strain evidence="2">CCUG 58938</strain>
    </source>
</reference>